<sequence length="91" mass="10201">MGDLADRDGTENMERSREREIKGNPRIPAEIWAQAQGESRACAFFVSKIPVAVFYAGFSFFRAVVLEDKNSENYNERTRGKGGAYDSDCSL</sequence>
<feature type="region of interest" description="Disordered" evidence="1">
    <location>
        <begin position="72"/>
        <end position="91"/>
    </location>
</feature>
<evidence type="ECO:0000256" key="1">
    <source>
        <dbReference type="SAM" id="MobiDB-lite"/>
    </source>
</evidence>
<protein>
    <submittedName>
        <fullName evidence="2">Uncharacterized protein</fullName>
    </submittedName>
</protein>
<name>A0A9W6C420_9FIRM</name>
<dbReference type="AlphaFoldDB" id="A0A9W6C420"/>
<comment type="caution">
    <text evidence="2">The sequence shown here is derived from an EMBL/GenBank/DDBJ whole genome shotgun (WGS) entry which is preliminary data.</text>
</comment>
<reference evidence="2 3" key="1">
    <citation type="journal article" date="2023" name="Int. J. Syst. Evol. Microbiol.">
        <title>Sellimonas catena sp. nov., isolated from human faeces.</title>
        <authorList>
            <person name="Hisatomi A."/>
            <person name="Ohkuma M."/>
            <person name="Sakamoto M."/>
        </authorList>
    </citation>
    <scope>NUCLEOTIDE SEQUENCE [LARGE SCALE GENOMIC DNA]</scope>
    <source>
        <strain evidence="2 3">12EGH17</strain>
    </source>
</reference>
<organism evidence="2 3">
    <name type="scientific">Sellimonas catena</name>
    <dbReference type="NCBI Taxonomy" id="2994035"/>
    <lineage>
        <taxon>Bacteria</taxon>
        <taxon>Bacillati</taxon>
        <taxon>Bacillota</taxon>
        <taxon>Clostridia</taxon>
        <taxon>Lachnospirales</taxon>
        <taxon>Lachnospiraceae</taxon>
        <taxon>Sellimonas</taxon>
    </lineage>
</organism>
<dbReference type="Proteomes" id="UP001145145">
    <property type="component" value="Unassembled WGS sequence"/>
</dbReference>
<dbReference type="EMBL" id="BSBO01000003">
    <property type="protein sequence ID" value="GLG03258.1"/>
    <property type="molecule type" value="Genomic_DNA"/>
</dbReference>
<accession>A0A9W6C420</accession>
<keyword evidence="3" id="KW-1185">Reference proteome</keyword>
<evidence type="ECO:0000313" key="3">
    <source>
        <dbReference type="Proteomes" id="UP001145145"/>
    </source>
</evidence>
<proteinExistence type="predicted"/>
<feature type="compositionally biased region" description="Basic and acidic residues" evidence="1">
    <location>
        <begin position="1"/>
        <end position="23"/>
    </location>
</feature>
<feature type="region of interest" description="Disordered" evidence="1">
    <location>
        <begin position="1"/>
        <end position="25"/>
    </location>
</feature>
<evidence type="ECO:0000313" key="2">
    <source>
        <dbReference type="EMBL" id="GLG03258.1"/>
    </source>
</evidence>
<gene>
    <name evidence="2" type="ORF">Selli1_04320</name>
</gene>